<dbReference type="SUPFAM" id="SSF49584">
    <property type="entry name" value="Periplasmic chaperone C-domain"/>
    <property type="match status" value="1"/>
</dbReference>
<evidence type="ECO:0000313" key="10">
    <source>
        <dbReference type="EMBL" id="VUS69473.1"/>
    </source>
</evidence>
<dbReference type="Gene3D" id="2.60.40.10">
    <property type="entry name" value="Immunoglobulins"/>
    <property type="match status" value="2"/>
</dbReference>
<dbReference type="PRINTS" id="PR00969">
    <property type="entry name" value="CHAPERONPILI"/>
</dbReference>
<evidence type="ECO:0000313" key="12">
    <source>
        <dbReference type="Proteomes" id="UP001075001"/>
    </source>
</evidence>
<proteinExistence type="inferred from homology"/>
<dbReference type="EMBL" id="CABGGW010000023">
    <property type="protein sequence ID" value="VUS69473.1"/>
    <property type="molecule type" value="Genomic_DNA"/>
</dbReference>
<dbReference type="PROSITE" id="PS51257">
    <property type="entry name" value="PROKAR_LIPOPROTEIN"/>
    <property type="match status" value="1"/>
</dbReference>
<keyword evidence="12" id="KW-1185">Reference proteome</keyword>
<sequence length="246" mass="27905">MRNFRLWLIFSKWHIACLLCLAIFQSCQMAQAVVNAEATRVIIHSGEKTGSLALSNSEQQPMLVQVWVDEGDPLTPPEKVITPVIVTPPVFRMQPGEVRAIRLLISSREGLSQDKESLYWLNIYQIPPMKPEDKAQQHKVVLPLRIRMKLFIRPEGVPSPTEKEGARLGFRFDEQRKQLQVTNPTVWHLTLTNLKCGNYSAETVMIAPESTILLDLNGAVGTCSTVNYELINDEGNRWSYQRHAAN</sequence>
<dbReference type="InterPro" id="IPR013783">
    <property type="entry name" value="Ig-like_fold"/>
</dbReference>
<evidence type="ECO:0000256" key="2">
    <source>
        <dbReference type="ARBA" id="ARBA00007399"/>
    </source>
</evidence>
<dbReference type="Proteomes" id="UP001075001">
    <property type="component" value="Unassembled WGS sequence"/>
</dbReference>
<dbReference type="InterPro" id="IPR001829">
    <property type="entry name" value="Pili_assmbl_chaperone_bac"/>
</dbReference>
<dbReference type="Pfam" id="PF00345">
    <property type="entry name" value="PapD_N"/>
    <property type="match status" value="1"/>
</dbReference>
<dbReference type="InterPro" id="IPR016148">
    <property type="entry name" value="Pili_assmbl_chaperone_C"/>
</dbReference>
<feature type="chain" id="PRO_5023145028" evidence="6">
    <location>
        <begin position="33"/>
        <end position="246"/>
    </location>
</feature>
<keyword evidence="5" id="KW-0143">Chaperone</keyword>
<evidence type="ECO:0000313" key="11">
    <source>
        <dbReference type="Proteomes" id="UP000317374"/>
    </source>
</evidence>
<dbReference type="InterPro" id="IPR016147">
    <property type="entry name" value="Pili_assmbl_chaperone_N"/>
</dbReference>
<dbReference type="AlphaFoldDB" id="A0A564KJR2"/>
<evidence type="ECO:0000256" key="3">
    <source>
        <dbReference type="ARBA" id="ARBA00022729"/>
    </source>
</evidence>
<gene>
    <name evidence="10" type="primary">yadV_2</name>
    <name evidence="9" type="ORF">OXR69_000105</name>
    <name evidence="10" type="ORF">SB6422_01752</name>
</gene>
<dbReference type="InterPro" id="IPR036316">
    <property type="entry name" value="Pili_assmbl_chap_C_dom_sf"/>
</dbReference>
<comment type="similarity">
    <text evidence="2">Belongs to the periplasmic pilus chaperone family.</text>
</comment>
<keyword evidence="3 6" id="KW-0732">Signal</keyword>
<dbReference type="Pfam" id="PF02753">
    <property type="entry name" value="PapD_C"/>
    <property type="match status" value="1"/>
</dbReference>
<protein>
    <submittedName>
        <fullName evidence="9">Fimbria/pilus periplasmic chaperone</fullName>
    </submittedName>
    <submittedName>
        <fullName evidence="10">Putative fimbrial chaperone YadV</fullName>
    </submittedName>
</protein>
<feature type="signal peptide" evidence="6">
    <location>
        <begin position="1"/>
        <end position="32"/>
    </location>
</feature>
<dbReference type="InterPro" id="IPR008962">
    <property type="entry name" value="PapD-like_sf"/>
</dbReference>
<dbReference type="RefSeq" id="WP_112216065.1">
    <property type="nucleotide sequence ID" value="NZ_JAPQEX020000001.1"/>
</dbReference>
<feature type="domain" description="Pili assembly chaperone N-terminal" evidence="7">
    <location>
        <begin position="34"/>
        <end position="157"/>
    </location>
</feature>
<organism evidence="10 11">
    <name type="scientific">Klebsiella huaxiensis</name>
    <dbReference type="NCBI Taxonomy" id="2153354"/>
    <lineage>
        <taxon>Bacteria</taxon>
        <taxon>Pseudomonadati</taxon>
        <taxon>Pseudomonadota</taxon>
        <taxon>Gammaproteobacteria</taxon>
        <taxon>Enterobacterales</taxon>
        <taxon>Enterobacteriaceae</taxon>
        <taxon>Klebsiella/Raoultella group</taxon>
        <taxon>Klebsiella</taxon>
    </lineage>
</organism>
<comment type="subcellular location">
    <subcellularLocation>
        <location evidence="1">Periplasm</location>
    </subcellularLocation>
</comment>
<dbReference type="OrthoDB" id="9131059at2"/>
<dbReference type="EMBL" id="JAPQEX020000001">
    <property type="protein sequence ID" value="MDG1640323.1"/>
    <property type="molecule type" value="Genomic_DNA"/>
</dbReference>
<evidence type="ECO:0000259" key="8">
    <source>
        <dbReference type="Pfam" id="PF02753"/>
    </source>
</evidence>
<reference evidence="10 11" key="1">
    <citation type="submission" date="2019-07" db="EMBL/GenBank/DDBJ databases">
        <authorList>
            <person name="Brisse S."/>
            <person name="Rodrigues C."/>
            <person name="Thorpe H."/>
        </authorList>
    </citation>
    <scope>NUCLEOTIDE SEQUENCE [LARGE SCALE GENOMIC DNA]</scope>
    <source>
        <strain evidence="10">SB6422</strain>
    </source>
</reference>
<evidence type="ECO:0000256" key="4">
    <source>
        <dbReference type="ARBA" id="ARBA00022764"/>
    </source>
</evidence>
<reference evidence="9" key="2">
    <citation type="submission" date="2023-03" db="EMBL/GenBank/DDBJ databases">
        <title>identification of new KPC variant in Klebsiella huaxiensis from the Hospital Sewage Samples in China.</title>
        <authorList>
            <person name="Wu Y."/>
        </authorList>
    </citation>
    <scope>NUCLEOTIDE SEQUENCE</scope>
    <source>
        <strain evidence="9">ZR-9</strain>
    </source>
</reference>
<dbReference type="GO" id="GO:0030288">
    <property type="term" value="C:outer membrane-bounded periplasmic space"/>
    <property type="evidence" value="ECO:0007669"/>
    <property type="project" value="InterPro"/>
</dbReference>
<dbReference type="Proteomes" id="UP000317374">
    <property type="component" value="Unassembled WGS sequence"/>
</dbReference>
<dbReference type="SUPFAM" id="SSF49354">
    <property type="entry name" value="PapD-like"/>
    <property type="match status" value="1"/>
</dbReference>
<keyword evidence="4" id="KW-0574">Periplasm</keyword>
<evidence type="ECO:0000256" key="1">
    <source>
        <dbReference type="ARBA" id="ARBA00004418"/>
    </source>
</evidence>
<accession>A0A564KJR2</accession>
<dbReference type="PANTHER" id="PTHR30251">
    <property type="entry name" value="PILUS ASSEMBLY CHAPERONE"/>
    <property type="match status" value="1"/>
</dbReference>
<evidence type="ECO:0000256" key="5">
    <source>
        <dbReference type="ARBA" id="ARBA00023186"/>
    </source>
</evidence>
<evidence type="ECO:0000259" key="7">
    <source>
        <dbReference type="Pfam" id="PF00345"/>
    </source>
</evidence>
<name>A0A564KJR2_9ENTR</name>
<feature type="domain" description="Pili assembly chaperone C-terminal" evidence="8">
    <location>
        <begin position="181"/>
        <end position="237"/>
    </location>
</feature>
<dbReference type="GO" id="GO:0071555">
    <property type="term" value="P:cell wall organization"/>
    <property type="evidence" value="ECO:0007669"/>
    <property type="project" value="InterPro"/>
</dbReference>
<evidence type="ECO:0000256" key="6">
    <source>
        <dbReference type="SAM" id="SignalP"/>
    </source>
</evidence>
<dbReference type="InterPro" id="IPR050643">
    <property type="entry name" value="Periplasmic_pilus_chap"/>
</dbReference>
<evidence type="ECO:0000313" key="9">
    <source>
        <dbReference type="EMBL" id="MDG1640323.1"/>
    </source>
</evidence>
<dbReference type="PANTHER" id="PTHR30251:SF7">
    <property type="entry name" value="FIMBRIAE CHAPARONE"/>
    <property type="match status" value="1"/>
</dbReference>